<accession>D9WFN9</accession>
<dbReference type="AlphaFoldDB" id="D9WFN9"/>
<dbReference type="HOGENOM" id="CLU_186186_0_0_11"/>
<sequence length="93" mass="10503">MARTILSGARGLRGGRGARMMSRMAMTHIYFEGGARNGTTASWNLEPGADIYDDNIFRPPELYRRTDRTKVIGHVEYVVFRYDPSGARPGRRP</sequence>
<evidence type="ECO:0000313" key="1">
    <source>
        <dbReference type="EMBL" id="EFL21126.1"/>
    </source>
</evidence>
<name>D9WFN9_9ACTN</name>
<dbReference type="EMBL" id="GG657754">
    <property type="protein sequence ID" value="EFL21126.1"/>
    <property type="molecule type" value="Genomic_DNA"/>
</dbReference>
<evidence type="ECO:0000313" key="2">
    <source>
        <dbReference type="Proteomes" id="UP000003963"/>
    </source>
</evidence>
<keyword evidence="2" id="KW-1185">Reference proteome</keyword>
<proteinExistence type="predicted"/>
<dbReference type="STRING" id="457427.SSOG_00837"/>
<organism evidence="1 2">
    <name type="scientific">Streptomyces himastatinicus ATCC 53653</name>
    <dbReference type="NCBI Taxonomy" id="457427"/>
    <lineage>
        <taxon>Bacteria</taxon>
        <taxon>Bacillati</taxon>
        <taxon>Actinomycetota</taxon>
        <taxon>Actinomycetes</taxon>
        <taxon>Kitasatosporales</taxon>
        <taxon>Streptomycetaceae</taxon>
        <taxon>Streptomyces</taxon>
        <taxon>Streptomyces violaceusniger group</taxon>
    </lineage>
</organism>
<reference evidence="1 2" key="1">
    <citation type="submission" date="2009-02" db="EMBL/GenBank/DDBJ databases">
        <title>Annotation of Streptomyces hygroscopicus strain ATCC 53653.</title>
        <authorList>
            <consortium name="The Broad Institute Genome Sequencing Platform"/>
            <consortium name="Broad Institute Microbial Sequencing Center"/>
            <person name="Fischbach M."/>
            <person name="Godfrey P."/>
            <person name="Ward D."/>
            <person name="Young S."/>
            <person name="Zeng Q."/>
            <person name="Koehrsen M."/>
            <person name="Alvarado L."/>
            <person name="Berlin A.M."/>
            <person name="Bochicchio J."/>
            <person name="Borenstein D."/>
            <person name="Chapman S.B."/>
            <person name="Chen Z."/>
            <person name="Engels R."/>
            <person name="Freedman E."/>
            <person name="Gellesch M."/>
            <person name="Goldberg J."/>
            <person name="Griggs A."/>
            <person name="Gujja S."/>
            <person name="Heilman E.R."/>
            <person name="Heiman D.I."/>
            <person name="Hepburn T.A."/>
            <person name="Howarth C."/>
            <person name="Jen D."/>
            <person name="Larson L."/>
            <person name="Lewis B."/>
            <person name="Mehta T."/>
            <person name="Park D."/>
            <person name="Pearson M."/>
            <person name="Richards J."/>
            <person name="Roberts A."/>
            <person name="Saif S."/>
            <person name="Shea T.D."/>
            <person name="Shenoy N."/>
            <person name="Sisk P."/>
            <person name="Stolte C."/>
            <person name="Sykes S.N."/>
            <person name="Thomson T."/>
            <person name="Walk T."/>
            <person name="White J."/>
            <person name="Yandava C."/>
            <person name="Straight P."/>
            <person name="Clardy J."/>
            <person name="Hung D."/>
            <person name="Kolter R."/>
            <person name="Mekalanos J."/>
            <person name="Walker S."/>
            <person name="Walsh C.T."/>
            <person name="Wieland-Brown L.C."/>
            <person name="Haas B."/>
            <person name="Nusbaum C."/>
            <person name="Birren B."/>
        </authorList>
    </citation>
    <scope>NUCLEOTIDE SEQUENCE [LARGE SCALE GENOMIC DNA]</scope>
    <source>
        <strain evidence="1 2">ATCC 53653</strain>
    </source>
</reference>
<gene>
    <name evidence="1" type="ORF">SSOG_00837</name>
</gene>
<protein>
    <submittedName>
        <fullName evidence="1">Uncharacterized protein</fullName>
    </submittedName>
</protein>
<dbReference type="Proteomes" id="UP000003963">
    <property type="component" value="Unassembled WGS sequence"/>
</dbReference>